<keyword evidence="2" id="KW-0805">Transcription regulation</keyword>
<dbReference type="PANTHER" id="PTHR43133:SF46">
    <property type="entry name" value="RNA POLYMERASE SIGMA-70 FACTOR ECF SUBFAMILY"/>
    <property type="match status" value="1"/>
</dbReference>
<sequence length="185" mass="22062">MNSDSLEILIKQCQEQNRKAQEEIYVEFSPVLFSICLRYAENYEDAQDIFQEGFIHIFNKINQFKFEGSFEGWMKRIMVNLNLEKLKKKNNLPFEDFENLIITQEDDNEVEEDFDYQQLLEAVHNLPPQYRQVFNLYVFEEYSHQEIAEMLTISVGTSKSNLSRARNLLKQKLNQLKTVTEDEQI</sequence>
<dbReference type="PANTHER" id="PTHR43133">
    <property type="entry name" value="RNA POLYMERASE ECF-TYPE SIGMA FACTO"/>
    <property type="match status" value="1"/>
</dbReference>
<dbReference type="Gene3D" id="1.10.1740.10">
    <property type="match status" value="1"/>
</dbReference>
<keyword evidence="3" id="KW-0731">Sigma factor</keyword>
<evidence type="ECO:0000256" key="3">
    <source>
        <dbReference type="ARBA" id="ARBA00023082"/>
    </source>
</evidence>
<accession>A0A376J3A9</accession>
<proteinExistence type="inferred from homology"/>
<dbReference type="InterPro" id="IPR013249">
    <property type="entry name" value="RNA_pol_sigma70_r4_t2"/>
</dbReference>
<dbReference type="STRING" id="343874.GCA_000805695_03309"/>
<dbReference type="AlphaFoldDB" id="A0A376J3A9"/>
<dbReference type="Proteomes" id="UP000254737">
    <property type="component" value="Unassembled WGS sequence"/>
</dbReference>
<dbReference type="InterPro" id="IPR007627">
    <property type="entry name" value="RNA_pol_sigma70_r2"/>
</dbReference>
<dbReference type="RefSeq" id="WP_115002344.1">
    <property type="nucleotide sequence ID" value="NZ_UFXS01000002.1"/>
</dbReference>
<evidence type="ECO:0000313" key="8">
    <source>
        <dbReference type="Proteomes" id="UP000254737"/>
    </source>
</evidence>
<evidence type="ECO:0000313" key="7">
    <source>
        <dbReference type="EMBL" id="STE54950.1"/>
    </source>
</evidence>
<dbReference type="NCBIfam" id="TIGR02937">
    <property type="entry name" value="sigma70-ECF"/>
    <property type="match status" value="1"/>
</dbReference>
<name>A0A376J3A9_9FLAO</name>
<feature type="domain" description="RNA polymerase sigma-70 region 2" evidence="5">
    <location>
        <begin position="25"/>
        <end position="90"/>
    </location>
</feature>
<evidence type="ECO:0000256" key="4">
    <source>
        <dbReference type="ARBA" id="ARBA00023163"/>
    </source>
</evidence>
<dbReference type="GO" id="GO:0003677">
    <property type="term" value="F:DNA binding"/>
    <property type="evidence" value="ECO:0007669"/>
    <property type="project" value="InterPro"/>
</dbReference>
<dbReference type="Pfam" id="PF04542">
    <property type="entry name" value="Sigma70_r2"/>
    <property type="match status" value="1"/>
</dbReference>
<evidence type="ECO:0000259" key="5">
    <source>
        <dbReference type="Pfam" id="PF04542"/>
    </source>
</evidence>
<feature type="domain" description="RNA polymerase sigma factor 70 region 4 type 2" evidence="6">
    <location>
        <begin position="117"/>
        <end position="167"/>
    </location>
</feature>
<gene>
    <name evidence="7" type="primary">rpoE_5</name>
    <name evidence="7" type="ORF">NCTC13456_03593</name>
</gene>
<evidence type="ECO:0000256" key="2">
    <source>
        <dbReference type="ARBA" id="ARBA00023015"/>
    </source>
</evidence>
<dbReference type="SUPFAM" id="SSF88659">
    <property type="entry name" value="Sigma3 and sigma4 domains of RNA polymerase sigma factors"/>
    <property type="match status" value="1"/>
</dbReference>
<evidence type="ECO:0000259" key="6">
    <source>
        <dbReference type="Pfam" id="PF08281"/>
    </source>
</evidence>
<dbReference type="InterPro" id="IPR014284">
    <property type="entry name" value="RNA_pol_sigma-70_dom"/>
</dbReference>
<dbReference type="SUPFAM" id="SSF88946">
    <property type="entry name" value="Sigma2 domain of RNA polymerase sigma factors"/>
    <property type="match status" value="1"/>
</dbReference>
<dbReference type="GO" id="GO:0016987">
    <property type="term" value="F:sigma factor activity"/>
    <property type="evidence" value="ECO:0007669"/>
    <property type="project" value="UniProtKB-KW"/>
</dbReference>
<dbReference type="InterPro" id="IPR039425">
    <property type="entry name" value="RNA_pol_sigma-70-like"/>
</dbReference>
<organism evidence="7 8">
    <name type="scientific">Empedobacter falsenii</name>
    <dbReference type="NCBI Taxonomy" id="343874"/>
    <lineage>
        <taxon>Bacteria</taxon>
        <taxon>Pseudomonadati</taxon>
        <taxon>Bacteroidota</taxon>
        <taxon>Flavobacteriia</taxon>
        <taxon>Flavobacteriales</taxon>
        <taxon>Weeksellaceae</taxon>
        <taxon>Empedobacter</taxon>
    </lineage>
</organism>
<evidence type="ECO:0000256" key="1">
    <source>
        <dbReference type="ARBA" id="ARBA00010641"/>
    </source>
</evidence>
<dbReference type="Gene3D" id="1.10.10.10">
    <property type="entry name" value="Winged helix-like DNA-binding domain superfamily/Winged helix DNA-binding domain"/>
    <property type="match status" value="1"/>
</dbReference>
<comment type="similarity">
    <text evidence="1">Belongs to the sigma-70 factor family. ECF subfamily.</text>
</comment>
<reference evidence="7 8" key="1">
    <citation type="submission" date="2018-06" db="EMBL/GenBank/DDBJ databases">
        <authorList>
            <consortium name="Pathogen Informatics"/>
            <person name="Doyle S."/>
        </authorList>
    </citation>
    <scope>NUCLEOTIDE SEQUENCE [LARGE SCALE GENOMIC DNA]</scope>
    <source>
        <strain evidence="7 8">NCTC13456</strain>
    </source>
</reference>
<dbReference type="CDD" id="cd06171">
    <property type="entry name" value="Sigma70_r4"/>
    <property type="match status" value="1"/>
</dbReference>
<dbReference type="InterPro" id="IPR013324">
    <property type="entry name" value="RNA_pol_sigma_r3/r4-like"/>
</dbReference>
<dbReference type="InterPro" id="IPR036388">
    <property type="entry name" value="WH-like_DNA-bd_sf"/>
</dbReference>
<keyword evidence="4" id="KW-0804">Transcription</keyword>
<dbReference type="GO" id="GO:0006352">
    <property type="term" value="P:DNA-templated transcription initiation"/>
    <property type="evidence" value="ECO:0007669"/>
    <property type="project" value="InterPro"/>
</dbReference>
<protein>
    <submittedName>
        <fullName evidence="7">Sigma-24</fullName>
    </submittedName>
</protein>
<dbReference type="InterPro" id="IPR013325">
    <property type="entry name" value="RNA_pol_sigma_r2"/>
</dbReference>
<dbReference type="EMBL" id="UFXS01000002">
    <property type="protein sequence ID" value="STE54950.1"/>
    <property type="molecule type" value="Genomic_DNA"/>
</dbReference>
<dbReference type="Pfam" id="PF08281">
    <property type="entry name" value="Sigma70_r4_2"/>
    <property type="match status" value="1"/>
</dbReference>